<dbReference type="OrthoDB" id="6313827at2"/>
<dbReference type="EMBL" id="LNAL01000005">
    <property type="protein sequence ID" value="KUG09107.1"/>
    <property type="molecule type" value="Genomic_DNA"/>
</dbReference>
<dbReference type="RefSeq" id="WP_059068598.1">
    <property type="nucleotide sequence ID" value="NZ_LNAL01000005.1"/>
</dbReference>
<dbReference type="AlphaFoldDB" id="A0A9X0HN78"/>
<reference evidence="1 2" key="1">
    <citation type="submission" date="2015-11" db="EMBL/GenBank/DDBJ databases">
        <title>Solirubrum puertoriconensis gen. nov. an environmental bacteria isolated in Puerto Rico.</title>
        <authorList>
            <person name="Cuebas-Irizarry M.F."/>
            <person name="Montalvo-Rodriguez R."/>
        </authorList>
    </citation>
    <scope>NUCLEOTIDE SEQUENCE [LARGE SCALE GENOMIC DNA]</scope>
    <source>
        <strain evidence="1 2">MC1A</strain>
    </source>
</reference>
<keyword evidence="2" id="KW-1185">Reference proteome</keyword>
<comment type="caution">
    <text evidence="1">The sequence shown here is derived from an EMBL/GenBank/DDBJ whole genome shotgun (WGS) entry which is preliminary data.</text>
</comment>
<dbReference type="Proteomes" id="UP000054223">
    <property type="component" value="Unassembled WGS sequence"/>
</dbReference>
<accession>A0A9X0HN78</accession>
<evidence type="ECO:0000313" key="1">
    <source>
        <dbReference type="EMBL" id="KUG09107.1"/>
    </source>
</evidence>
<sequence>MDRALNVYSAPKIRISKLRSHAARAVPLGLNGGLAAELLLHLLRDGVAVPGLDQHLRVSLQLLLGARQPVDFQAGLFSVFPYELRGSAGEPAISAELSWHRGDLGLALLFYEAGAALDDQELFKTAELVGVNTLLRTSPTDTLVTTAGWQQGAAGLVNLYQLSGQPAYRAGYDHCLRQTQLWLPAALQSDQQVTTGVISDSIRLGLVLISAMTGKELSWESALFY</sequence>
<proteinExistence type="predicted"/>
<gene>
    <name evidence="1" type="ORF">ASU33_20010</name>
</gene>
<protein>
    <submittedName>
        <fullName evidence="1">Uncharacterized protein</fullName>
    </submittedName>
</protein>
<evidence type="ECO:0000313" key="2">
    <source>
        <dbReference type="Proteomes" id="UP000054223"/>
    </source>
</evidence>
<dbReference type="Gene3D" id="1.50.10.20">
    <property type="match status" value="1"/>
</dbReference>
<organism evidence="1 2">
    <name type="scientific">Solirubrum puertoriconensis</name>
    <dbReference type="NCBI Taxonomy" id="1751427"/>
    <lineage>
        <taxon>Bacteria</taxon>
        <taxon>Pseudomonadati</taxon>
        <taxon>Bacteroidota</taxon>
        <taxon>Cytophagia</taxon>
        <taxon>Cytophagales</taxon>
    </lineage>
</organism>
<name>A0A9X0HN78_SOLP1</name>